<evidence type="ECO:0000313" key="6">
    <source>
        <dbReference type="EMBL" id="MDP2502889.1"/>
    </source>
</evidence>
<proteinExistence type="inferred from homology"/>
<protein>
    <submittedName>
        <fullName evidence="6">Tyrosine-type recombinase/integrase</fullName>
    </submittedName>
</protein>
<organism evidence="6 7">
    <name type="scientific">Vibrio splendidus</name>
    <dbReference type="NCBI Taxonomy" id="29497"/>
    <lineage>
        <taxon>Bacteria</taxon>
        <taxon>Pseudomonadati</taxon>
        <taxon>Pseudomonadota</taxon>
        <taxon>Gammaproteobacteria</taxon>
        <taxon>Vibrionales</taxon>
        <taxon>Vibrionaceae</taxon>
        <taxon>Vibrio</taxon>
    </lineage>
</organism>
<dbReference type="AlphaFoldDB" id="A0AB35N2U8"/>
<keyword evidence="2" id="KW-0229">DNA integration</keyword>
<accession>A0AB35N2U8</accession>
<evidence type="ECO:0000256" key="2">
    <source>
        <dbReference type="ARBA" id="ARBA00022908"/>
    </source>
</evidence>
<evidence type="ECO:0000256" key="1">
    <source>
        <dbReference type="ARBA" id="ARBA00008857"/>
    </source>
</evidence>
<dbReference type="InterPro" id="IPR013762">
    <property type="entry name" value="Integrase-like_cat_sf"/>
</dbReference>
<dbReference type="GO" id="GO:0003677">
    <property type="term" value="F:DNA binding"/>
    <property type="evidence" value="ECO:0007669"/>
    <property type="project" value="UniProtKB-KW"/>
</dbReference>
<dbReference type="InterPro" id="IPR011010">
    <property type="entry name" value="DNA_brk_join_enz"/>
</dbReference>
<dbReference type="Gene3D" id="1.10.443.10">
    <property type="entry name" value="Intergrase catalytic core"/>
    <property type="match status" value="1"/>
</dbReference>
<dbReference type="PANTHER" id="PTHR30349:SF41">
    <property type="entry name" value="INTEGRASE_RECOMBINASE PROTEIN MJ0367-RELATED"/>
    <property type="match status" value="1"/>
</dbReference>
<dbReference type="InterPro" id="IPR002104">
    <property type="entry name" value="Integrase_catalytic"/>
</dbReference>
<evidence type="ECO:0000256" key="3">
    <source>
        <dbReference type="ARBA" id="ARBA00023125"/>
    </source>
</evidence>
<dbReference type="RefSeq" id="WP_102560895.1">
    <property type="nucleotide sequence ID" value="NZ_CAWNUI010000038.1"/>
</dbReference>
<dbReference type="EMBL" id="JAUYVL010000015">
    <property type="protein sequence ID" value="MDP2502889.1"/>
    <property type="molecule type" value="Genomic_DNA"/>
</dbReference>
<evidence type="ECO:0000313" key="7">
    <source>
        <dbReference type="Proteomes" id="UP001177935"/>
    </source>
</evidence>
<dbReference type="Pfam" id="PF00589">
    <property type="entry name" value="Phage_integrase"/>
    <property type="match status" value="1"/>
</dbReference>
<reference evidence="6" key="1">
    <citation type="submission" date="2023-07" db="EMBL/GenBank/DDBJ databases">
        <title>Genome content predicts the carbon catabolic preferences of heterotrophic bacteria.</title>
        <authorList>
            <person name="Gralka M."/>
        </authorList>
    </citation>
    <scope>NUCLEOTIDE SEQUENCE</scope>
    <source>
        <strain evidence="6">6E02</strain>
    </source>
</reference>
<gene>
    <name evidence="6" type="ORF">Q8W42_19430</name>
</gene>
<comment type="caution">
    <text evidence="6">The sequence shown here is derived from an EMBL/GenBank/DDBJ whole genome shotgun (WGS) entry which is preliminary data.</text>
</comment>
<dbReference type="InterPro" id="IPR050090">
    <property type="entry name" value="Tyrosine_recombinase_XerCD"/>
</dbReference>
<dbReference type="PROSITE" id="PS51898">
    <property type="entry name" value="TYR_RECOMBINASE"/>
    <property type="match status" value="1"/>
</dbReference>
<dbReference type="GO" id="GO:0006310">
    <property type="term" value="P:DNA recombination"/>
    <property type="evidence" value="ECO:0007669"/>
    <property type="project" value="UniProtKB-KW"/>
</dbReference>
<sequence>MADAIRNRDELTKILNWLDARNSKSNNTRIIASYCKFLALTGLRHVDASALTFEELHVNKVLRDSITVVQSKALSHRLTKGQVYQKAKAASEVTIAVTNQLKDVIEELKTFQGEQGLLFRSQSRNAKGNAITDRGIRDVLKACALDLELPYNLTVHSFRKGFGTILINELGHSISSARDRLGHSSVAITDHYLARGIKPQHAQEMHI</sequence>
<dbReference type="PANTHER" id="PTHR30349">
    <property type="entry name" value="PHAGE INTEGRASE-RELATED"/>
    <property type="match status" value="1"/>
</dbReference>
<name>A0AB35N2U8_VIBSP</name>
<dbReference type="Proteomes" id="UP001177935">
    <property type="component" value="Unassembled WGS sequence"/>
</dbReference>
<keyword evidence="3" id="KW-0238">DNA-binding</keyword>
<comment type="similarity">
    <text evidence="1">Belongs to the 'phage' integrase family.</text>
</comment>
<feature type="domain" description="Tyr recombinase" evidence="5">
    <location>
        <begin position="1"/>
        <end position="207"/>
    </location>
</feature>
<evidence type="ECO:0000259" key="5">
    <source>
        <dbReference type="PROSITE" id="PS51898"/>
    </source>
</evidence>
<evidence type="ECO:0000256" key="4">
    <source>
        <dbReference type="ARBA" id="ARBA00023172"/>
    </source>
</evidence>
<keyword evidence="4" id="KW-0233">DNA recombination</keyword>
<dbReference type="GO" id="GO:0015074">
    <property type="term" value="P:DNA integration"/>
    <property type="evidence" value="ECO:0007669"/>
    <property type="project" value="UniProtKB-KW"/>
</dbReference>
<dbReference type="SUPFAM" id="SSF56349">
    <property type="entry name" value="DNA breaking-rejoining enzymes"/>
    <property type="match status" value="1"/>
</dbReference>